<comment type="cofactor">
    <cofactor evidence="1 5">
        <name>FAD</name>
        <dbReference type="ChEBI" id="CHEBI:57692"/>
    </cofactor>
</comment>
<comment type="similarity">
    <text evidence="2 5">Belongs to the acyl-CoA dehydrogenase family.</text>
</comment>
<reference evidence="9 10" key="1">
    <citation type="submission" date="2019-07" db="EMBL/GenBank/DDBJ databases">
        <title>Allobacillus sp. nov. SKP isolated from shrimp paste of Euphausiacea.</title>
        <authorList>
            <person name="Kanchanasin P."/>
            <person name="Tanasupawat S."/>
            <person name="Shi W."/>
            <person name="Wu L."/>
            <person name="Ma J."/>
        </authorList>
    </citation>
    <scope>NUCLEOTIDE SEQUENCE [LARGE SCALE GENOMIC DNA]</scope>
    <source>
        <strain evidence="9 10">SKP4-8</strain>
    </source>
</reference>
<dbReference type="Proteomes" id="UP000316425">
    <property type="component" value="Unassembled WGS sequence"/>
</dbReference>
<evidence type="ECO:0000259" key="7">
    <source>
        <dbReference type="Pfam" id="PF02770"/>
    </source>
</evidence>
<gene>
    <name evidence="9" type="ORF">FPQ13_06425</name>
</gene>
<keyword evidence="5" id="KW-0560">Oxidoreductase</keyword>
<evidence type="ECO:0000256" key="2">
    <source>
        <dbReference type="ARBA" id="ARBA00009347"/>
    </source>
</evidence>
<dbReference type="PANTHER" id="PTHR42707:SF2">
    <property type="entry name" value="ACD11 DEHYDROGENASE"/>
    <property type="match status" value="1"/>
</dbReference>
<dbReference type="AlphaFoldDB" id="A0A556PMQ6"/>
<dbReference type="InterPro" id="IPR009100">
    <property type="entry name" value="AcylCoA_DH/oxidase_NM_dom_sf"/>
</dbReference>
<dbReference type="Pfam" id="PF18158">
    <property type="entry name" value="AidB_N"/>
    <property type="match status" value="1"/>
</dbReference>
<evidence type="ECO:0000259" key="8">
    <source>
        <dbReference type="Pfam" id="PF18158"/>
    </source>
</evidence>
<proteinExistence type="inferred from homology"/>
<evidence type="ECO:0000256" key="5">
    <source>
        <dbReference type="RuleBase" id="RU362125"/>
    </source>
</evidence>
<dbReference type="InterPro" id="IPR006089">
    <property type="entry name" value="Acyl-CoA_DH_CS"/>
</dbReference>
<organism evidence="9 10">
    <name type="scientific">Allobacillus salarius</name>
    <dbReference type="NCBI Taxonomy" id="1955272"/>
    <lineage>
        <taxon>Bacteria</taxon>
        <taxon>Bacillati</taxon>
        <taxon>Bacillota</taxon>
        <taxon>Bacilli</taxon>
        <taxon>Bacillales</taxon>
        <taxon>Bacillaceae</taxon>
        <taxon>Allobacillus</taxon>
    </lineage>
</organism>
<feature type="domain" description="Acyl-CoA dehydrogenase/oxidase C-terminal" evidence="6">
    <location>
        <begin position="281"/>
        <end position="436"/>
    </location>
</feature>
<dbReference type="SUPFAM" id="SSF47203">
    <property type="entry name" value="Acyl-CoA dehydrogenase C-terminal domain-like"/>
    <property type="match status" value="1"/>
</dbReference>
<comment type="caution">
    <text evidence="9">The sequence shown here is derived from an EMBL/GenBank/DDBJ whole genome shotgun (WGS) entry which is preliminary data.</text>
</comment>
<dbReference type="InterPro" id="IPR006091">
    <property type="entry name" value="Acyl-CoA_Oxase/DH_mid-dom"/>
</dbReference>
<dbReference type="Gene3D" id="2.40.110.20">
    <property type="match status" value="1"/>
</dbReference>
<dbReference type="InterPro" id="IPR036250">
    <property type="entry name" value="AcylCo_DH-like_C"/>
</dbReference>
<dbReference type="Pfam" id="PF00441">
    <property type="entry name" value="Acyl-CoA_dh_1"/>
    <property type="match status" value="1"/>
</dbReference>
<dbReference type="InterPro" id="IPR052904">
    <property type="entry name" value="Acyl-CoA_dehydrogenase-like"/>
</dbReference>
<dbReference type="PROSITE" id="PS00073">
    <property type="entry name" value="ACYL_COA_DH_2"/>
    <property type="match status" value="1"/>
</dbReference>
<evidence type="ECO:0000313" key="10">
    <source>
        <dbReference type="Proteomes" id="UP000316425"/>
    </source>
</evidence>
<dbReference type="SUPFAM" id="SSF56645">
    <property type="entry name" value="Acyl-CoA dehydrogenase NM domain-like"/>
    <property type="match status" value="1"/>
</dbReference>
<dbReference type="Pfam" id="PF02770">
    <property type="entry name" value="Acyl-CoA_dh_M"/>
    <property type="match status" value="1"/>
</dbReference>
<dbReference type="GO" id="GO:0003995">
    <property type="term" value="F:acyl-CoA dehydrogenase activity"/>
    <property type="evidence" value="ECO:0007669"/>
    <property type="project" value="InterPro"/>
</dbReference>
<dbReference type="OrthoDB" id="9802447at2"/>
<evidence type="ECO:0000256" key="1">
    <source>
        <dbReference type="ARBA" id="ARBA00001974"/>
    </source>
</evidence>
<sequence>MKEKNFYTSDPLLQKLLKRSLPEKFFEYADEKLTAFGERVAGAIDDRAVHTDREGQPQLIKYDKMGNEINEVWVNEGYRETVKETYETGIVGYVHKEIPELGHQGNYVYSYAQGYLLSQAEPGFYCPVTLTMATSYLIDHYAAEALRKKYLPHVIATGDTELYEGATFLTERQGGSDVGANEVRAEAAGSDMYGEIYQITGEKYFASNTGMAGVAMVLARIPGAPEGTKGLSLFLVPWEENRVENRAKVRRLKDKLGVRAVPSAEVEFEQAKGYLVGNPKKGFKYMMEALNLSRVCNAIASLGIMRRGYVEARDYAEERRAFGGKLTDYPMVRETLTNLASKLEVEMTATFELIERFDQVMAKGANPSEEEQAMLRLLIALLKKETAEQAIHFSHESIEMHGGNGYIEDFVTPRLLRDAQVLTVWEGTANILGLEVVRLMRKYNIHQTFVQEMNERLANLNPVAVSLKTPVEQAIQKLTGMLEKLVQLDEQTQLMHPKKVAVQMTKIFEGVVALEMIEEEDPRSKAVTEVFLQQTFGEETDLSDLALQHYEAVVNHVVEEAEVVK</sequence>
<keyword evidence="3 5" id="KW-0285">Flavoprotein</keyword>
<protein>
    <submittedName>
        <fullName evidence="9">Isovaleryl-CoA dehydrogenase</fullName>
    </submittedName>
</protein>
<dbReference type="EMBL" id="VMHE01000008">
    <property type="protein sequence ID" value="TSJ65683.1"/>
    <property type="molecule type" value="Genomic_DNA"/>
</dbReference>
<dbReference type="InterPro" id="IPR009075">
    <property type="entry name" value="AcylCo_DH/oxidase_C"/>
</dbReference>
<keyword evidence="10" id="KW-1185">Reference proteome</keyword>
<evidence type="ECO:0000259" key="6">
    <source>
        <dbReference type="Pfam" id="PF00441"/>
    </source>
</evidence>
<dbReference type="RefSeq" id="WP_144088508.1">
    <property type="nucleotide sequence ID" value="NZ_VMHE01000008.1"/>
</dbReference>
<evidence type="ECO:0000313" key="9">
    <source>
        <dbReference type="EMBL" id="TSJ65683.1"/>
    </source>
</evidence>
<name>A0A556PMQ6_9BACI</name>
<dbReference type="InterPro" id="IPR041504">
    <property type="entry name" value="AidB_N"/>
</dbReference>
<feature type="domain" description="Acyl-CoA oxidase/dehydrogenase middle" evidence="7">
    <location>
        <begin position="166"/>
        <end position="270"/>
    </location>
</feature>
<evidence type="ECO:0000256" key="3">
    <source>
        <dbReference type="ARBA" id="ARBA00022630"/>
    </source>
</evidence>
<keyword evidence="4 5" id="KW-0274">FAD</keyword>
<dbReference type="PANTHER" id="PTHR42707">
    <property type="entry name" value="ACYL-COA DEHYDROGENASE"/>
    <property type="match status" value="1"/>
</dbReference>
<evidence type="ECO:0000256" key="4">
    <source>
        <dbReference type="ARBA" id="ARBA00022827"/>
    </source>
</evidence>
<accession>A0A556PMQ6</accession>
<feature type="domain" description="Adaptive response protein AidB N-terminal" evidence="8">
    <location>
        <begin position="2"/>
        <end position="156"/>
    </location>
</feature>
<dbReference type="Gene3D" id="1.20.140.10">
    <property type="entry name" value="Butyryl-CoA Dehydrogenase, subunit A, domain 3"/>
    <property type="match status" value="1"/>
</dbReference>